<dbReference type="Proteomes" id="UP000501069">
    <property type="component" value="Chromosome"/>
</dbReference>
<evidence type="ECO:0000256" key="3">
    <source>
        <dbReference type="ARBA" id="ARBA00023014"/>
    </source>
</evidence>
<evidence type="ECO:0000259" key="4">
    <source>
        <dbReference type="PROSITE" id="PS51379"/>
    </source>
</evidence>
<sequence length="262" mass="29562">MIGIYLSGTGNTEHCIRKLVYLLDESAQAVPMEQKEAVHLLSQHDFIVFAYPVQFSNVPVMVKDFIKANPDLWKDKKVLCVATMGLFSGDGAGCSARLLKKYGAEIVGGLHIRMPDSVCDVKLLKKSPKENQEIIREADRKIEKCAEEIRKGRYPRNGLHLYNRIAGLLCQRLWYYGRTKNYSDKLKISNVCIGCGLCTRLCPTNNLTLENGKATAGKHCTMCYRCISLCPAKAITLLGRTVIEQCRYDRYVKKQDDKNLCT</sequence>
<dbReference type="EMBL" id="JAAISW010000011">
    <property type="protein sequence ID" value="NSJ43770.1"/>
    <property type="molecule type" value="Genomic_DNA"/>
</dbReference>
<evidence type="ECO:0000313" key="5">
    <source>
        <dbReference type="EMBL" id="NSJ43770.1"/>
    </source>
</evidence>
<dbReference type="AlphaFoldDB" id="A0AAP9LWQ7"/>
<dbReference type="GO" id="GO:0046872">
    <property type="term" value="F:metal ion binding"/>
    <property type="evidence" value="ECO:0007669"/>
    <property type="project" value="UniProtKB-KW"/>
</dbReference>
<evidence type="ECO:0000313" key="8">
    <source>
        <dbReference type="Proteomes" id="UP000719916"/>
    </source>
</evidence>
<reference evidence="6 7" key="1">
    <citation type="submission" date="2019-11" db="EMBL/GenBank/DDBJ databases">
        <title>FDA dAtabase for Regulatory Grade micrObial Sequences (FDA-ARGOS): Supporting development and validation of Infectious Disease Dx tests.</title>
        <authorList>
            <person name="Turner S."/>
            <person name="Byrd R."/>
            <person name="Tallon L."/>
            <person name="Sadzewicz L."/>
            <person name="Vavikolanu K."/>
            <person name="Mehta A."/>
            <person name="Aluvathingal J."/>
            <person name="Nadendla S."/>
            <person name="Myers T."/>
            <person name="Yan Y."/>
            <person name="Sichtig H."/>
        </authorList>
    </citation>
    <scope>NUCLEOTIDE SEQUENCE [LARGE SCALE GENOMIC DNA]</scope>
    <source>
        <strain evidence="6 7">FDAARGOS_739</strain>
    </source>
</reference>
<dbReference type="InterPro" id="IPR029039">
    <property type="entry name" value="Flavoprotein-like_sf"/>
</dbReference>
<dbReference type="SUPFAM" id="SSF54862">
    <property type="entry name" value="4Fe-4S ferredoxins"/>
    <property type="match status" value="1"/>
</dbReference>
<dbReference type="Pfam" id="PF12838">
    <property type="entry name" value="Fer4_7"/>
    <property type="match status" value="1"/>
</dbReference>
<evidence type="ECO:0000313" key="7">
    <source>
        <dbReference type="Proteomes" id="UP000501069"/>
    </source>
</evidence>
<dbReference type="GeneID" id="57959973"/>
<dbReference type="Gene3D" id="3.30.70.20">
    <property type="match status" value="1"/>
</dbReference>
<dbReference type="Pfam" id="PF12724">
    <property type="entry name" value="Flavodoxin_5"/>
    <property type="match status" value="1"/>
</dbReference>
<dbReference type="InterPro" id="IPR026816">
    <property type="entry name" value="Flavodoxin_dom"/>
</dbReference>
<dbReference type="SUPFAM" id="SSF52218">
    <property type="entry name" value="Flavoproteins"/>
    <property type="match status" value="1"/>
</dbReference>
<dbReference type="PROSITE" id="PS00198">
    <property type="entry name" value="4FE4S_FER_1"/>
    <property type="match status" value="2"/>
</dbReference>
<dbReference type="EMBL" id="CP050964">
    <property type="protein sequence ID" value="QIX89511.1"/>
    <property type="molecule type" value="Genomic_DNA"/>
</dbReference>
<gene>
    <name evidence="6" type="ORF">FOC47_02230</name>
    <name evidence="5" type="ORF">G5B26_09265</name>
</gene>
<dbReference type="Gene3D" id="3.40.50.360">
    <property type="match status" value="1"/>
</dbReference>
<evidence type="ECO:0000256" key="2">
    <source>
        <dbReference type="ARBA" id="ARBA00023004"/>
    </source>
</evidence>
<reference evidence="5" key="3">
    <citation type="submission" date="2020-02" db="EMBL/GenBank/DDBJ databases">
        <authorList>
            <person name="Littmann E."/>
            <person name="Sorbara M."/>
        </authorList>
    </citation>
    <scope>NUCLEOTIDE SEQUENCE</scope>
    <source>
        <strain evidence="5">MSK.2.26</strain>
    </source>
</reference>
<dbReference type="RefSeq" id="WP_038259729.1">
    <property type="nucleotide sequence ID" value="NZ_AP031445.1"/>
</dbReference>
<dbReference type="NCBIfam" id="NF038196">
    <property type="entry name" value="ferrodoxin_EFR1"/>
    <property type="match status" value="1"/>
</dbReference>
<evidence type="ECO:0000313" key="6">
    <source>
        <dbReference type="EMBL" id="QIX89511.1"/>
    </source>
</evidence>
<dbReference type="InterPro" id="IPR017900">
    <property type="entry name" value="4Fe4S_Fe_S_CS"/>
</dbReference>
<keyword evidence="1" id="KW-0479">Metal-binding</keyword>
<protein>
    <submittedName>
        <fullName evidence="6">4Fe-4S binding protein</fullName>
    </submittedName>
    <submittedName>
        <fullName evidence="5">Iron-sulfur protein</fullName>
    </submittedName>
</protein>
<feature type="domain" description="4Fe-4S ferredoxin-type" evidence="4">
    <location>
        <begin position="184"/>
        <end position="212"/>
    </location>
</feature>
<accession>A0AAP9LWQ7</accession>
<feature type="domain" description="4Fe-4S ferredoxin-type" evidence="4">
    <location>
        <begin position="220"/>
        <end position="240"/>
    </location>
</feature>
<organism evidence="6 7">
    <name type="scientific">Enterocloster clostridioformis</name>
    <dbReference type="NCBI Taxonomy" id="1531"/>
    <lineage>
        <taxon>Bacteria</taxon>
        <taxon>Bacillati</taxon>
        <taxon>Bacillota</taxon>
        <taxon>Clostridia</taxon>
        <taxon>Lachnospirales</taxon>
        <taxon>Lachnospiraceae</taxon>
        <taxon>Enterocloster</taxon>
    </lineage>
</organism>
<keyword evidence="3" id="KW-0411">Iron-sulfur</keyword>
<dbReference type="InterPro" id="IPR047964">
    <property type="entry name" value="EFR1-like"/>
</dbReference>
<name>A0AAP9LWQ7_9FIRM</name>
<dbReference type="PROSITE" id="PS51379">
    <property type="entry name" value="4FE4S_FER_2"/>
    <property type="match status" value="2"/>
</dbReference>
<keyword evidence="2" id="KW-0408">Iron</keyword>
<evidence type="ECO:0000256" key="1">
    <source>
        <dbReference type="ARBA" id="ARBA00022723"/>
    </source>
</evidence>
<reference evidence="5 8" key="2">
    <citation type="journal article" date="2020" name="Cell Host Microbe">
        <title>Functional and Genomic Variation between Human-Derived Isolates of Lachnospiraceae Reveals Inter- and Intra-Species Diversity.</title>
        <authorList>
            <person name="Sorbara M.T."/>
            <person name="Littmann E.R."/>
            <person name="Fontana E."/>
            <person name="Moody T.U."/>
            <person name="Kohout C.E."/>
            <person name="Gjonbalaj M."/>
            <person name="Eaton V."/>
            <person name="Seok R."/>
            <person name="Leiner I.M."/>
            <person name="Pamer E.G."/>
        </authorList>
    </citation>
    <scope>NUCLEOTIDE SEQUENCE [LARGE SCALE GENOMIC DNA]</scope>
    <source>
        <strain evidence="5 8">MSK.2.26</strain>
    </source>
</reference>
<dbReference type="InterPro" id="IPR017896">
    <property type="entry name" value="4Fe4S_Fe-S-bd"/>
</dbReference>
<proteinExistence type="predicted"/>
<dbReference type="GO" id="GO:0051536">
    <property type="term" value="F:iron-sulfur cluster binding"/>
    <property type="evidence" value="ECO:0007669"/>
    <property type="project" value="UniProtKB-KW"/>
</dbReference>
<dbReference type="Proteomes" id="UP000719916">
    <property type="component" value="Unassembled WGS sequence"/>
</dbReference>